<gene>
    <name evidence="2" type="ORF">GCM10009802_44280</name>
</gene>
<protein>
    <submittedName>
        <fullName evidence="2">Uncharacterized protein</fullName>
    </submittedName>
</protein>
<organism evidence="2 3">
    <name type="scientific">Streptomyces synnematoformans</name>
    <dbReference type="NCBI Taxonomy" id="415721"/>
    <lineage>
        <taxon>Bacteria</taxon>
        <taxon>Bacillati</taxon>
        <taxon>Actinomycetota</taxon>
        <taxon>Actinomycetes</taxon>
        <taxon>Kitasatosporales</taxon>
        <taxon>Streptomycetaceae</taxon>
        <taxon>Streptomyces</taxon>
    </lineage>
</organism>
<evidence type="ECO:0000256" key="1">
    <source>
        <dbReference type="SAM" id="MobiDB-lite"/>
    </source>
</evidence>
<comment type="caution">
    <text evidence="2">The sequence shown here is derived from an EMBL/GenBank/DDBJ whole genome shotgun (WGS) entry which is preliminary data.</text>
</comment>
<dbReference type="Proteomes" id="UP001500443">
    <property type="component" value="Unassembled WGS sequence"/>
</dbReference>
<feature type="compositionally biased region" description="Low complexity" evidence="1">
    <location>
        <begin position="10"/>
        <end position="20"/>
    </location>
</feature>
<sequence length="55" mass="5871">MHGLPDWHPQEQPGPQLQELSFGSGVILGRSRGAGAARRGSARVREVNSSGMRTS</sequence>
<dbReference type="EMBL" id="BAAAPF010000168">
    <property type="protein sequence ID" value="GAA2135531.1"/>
    <property type="molecule type" value="Genomic_DNA"/>
</dbReference>
<accession>A0ABN2Z1V5</accession>
<name>A0ABN2Z1V5_9ACTN</name>
<reference evidence="2 3" key="1">
    <citation type="journal article" date="2019" name="Int. J. Syst. Evol. Microbiol.">
        <title>The Global Catalogue of Microorganisms (GCM) 10K type strain sequencing project: providing services to taxonomists for standard genome sequencing and annotation.</title>
        <authorList>
            <consortium name="The Broad Institute Genomics Platform"/>
            <consortium name="The Broad Institute Genome Sequencing Center for Infectious Disease"/>
            <person name="Wu L."/>
            <person name="Ma J."/>
        </authorList>
    </citation>
    <scope>NUCLEOTIDE SEQUENCE [LARGE SCALE GENOMIC DNA]</scope>
    <source>
        <strain evidence="2 3">JCM 15481</strain>
    </source>
</reference>
<keyword evidence="3" id="KW-1185">Reference proteome</keyword>
<feature type="region of interest" description="Disordered" evidence="1">
    <location>
        <begin position="1"/>
        <end position="55"/>
    </location>
</feature>
<feature type="compositionally biased region" description="Low complexity" evidence="1">
    <location>
        <begin position="29"/>
        <end position="39"/>
    </location>
</feature>
<evidence type="ECO:0000313" key="2">
    <source>
        <dbReference type="EMBL" id="GAA2135531.1"/>
    </source>
</evidence>
<proteinExistence type="predicted"/>
<evidence type="ECO:0000313" key="3">
    <source>
        <dbReference type="Proteomes" id="UP001500443"/>
    </source>
</evidence>